<keyword evidence="2" id="KW-1185">Reference proteome</keyword>
<protein>
    <submittedName>
        <fullName evidence="1">Uncharacterized protein</fullName>
    </submittedName>
</protein>
<gene>
    <name evidence="1" type="ORF">RF11_07850</name>
</gene>
<evidence type="ECO:0000313" key="1">
    <source>
        <dbReference type="EMBL" id="KII71524.1"/>
    </source>
</evidence>
<comment type="caution">
    <text evidence="1">The sequence shown here is derived from an EMBL/GenBank/DDBJ whole genome shotgun (WGS) entry which is preliminary data.</text>
</comment>
<name>A0A0C2J169_THEKT</name>
<evidence type="ECO:0000313" key="2">
    <source>
        <dbReference type="Proteomes" id="UP000031668"/>
    </source>
</evidence>
<reference evidence="1 2" key="1">
    <citation type="journal article" date="2014" name="Genome Biol. Evol.">
        <title>The genome of the myxosporean Thelohanellus kitauei shows adaptations to nutrient acquisition within its fish host.</title>
        <authorList>
            <person name="Yang Y."/>
            <person name="Xiong J."/>
            <person name="Zhou Z."/>
            <person name="Huo F."/>
            <person name="Miao W."/>
            <person name="Ran C."/>
            <person name="Liu Y."/>
            <person name="Zhang J."/>
            <person name="Feng J."/>
            <person name="Wang M."/>
            <person name="Wang M."/>
            <person name="Wang L."/>
            <person name="Yao B."/>
        </authorList>
    </citation>
    <scope>NUCLEOTIDE SEQUENCE [LARGE SCALE GENOMIC DNA]</scope>
    <source>
        <strain evidence="1">Wuqing</strain>
    </source>
</reference>
<dbReference type="Proteomes" id="UP000031668">
    <property type="component" value="Unassembled WGS sequence"/>
</dbReference>
<dbReference type="EMBL" id="JWZT01001730">
    <property type="protein sequence ID" value="KII71524.1"/>
    <property type="molecule type" value="Genomic_DNA"/>
</dbReference>
<proteinExistence type="predicted"/>
<sequence length="105" mass="12592">MSRLKETGLLGIIIDRFNTHVGIFPPKNICEDLLFISIWRQLIATNLDKPVLINTCVRCIMTYIEHLELLNQWDSERYYRFFTALLIDLRPFVDTIIQKDDNRWY</sequence>
<organism evidence="1 2">
    <name type="scientific">Thelohanellus kitauei</name>
    <name type="common">Myxosporean</name>
    <dbReference type="NCBI Taxonomy" id="669202"/>
    <lineage>
        <taxon>Eukaryota</taxon>
        <taxon>Metazoa</taxon>
        <taxon>Cnidaria</taxon>
        <taxon>Myxozoa</taxon>
        <taxon>Myxosporea</taxon>
        <taxon>Bivalvulida</taxon>
        <taxon>Platysporina</taxon>
        <taxon>Myxobolidae</taxon>
        <taxon>Thelohanellus</taxon>
    </lineage>
</organism>
<dbReference type="AlphaFoldDB" id="A0A0C2J169"/>
<accession>A0A0C2J169</accession>